<feature type="compositionally biased region" description="Basic and acidic residues" evidence="1">
    <location>
        <begin position="77"/>
        <end position="93"/>
    </location>
</feature>
<name>A0ABQ2L349_9NOCA</name>
<protein>
    <recommendedName>
        <fullName evidence="4">Centromere-binding protein ParB C-terminal domain-containing protein</fullName>
    </recommendedName>
</protein>
<feature type="region of interest" description="Disordered" evidence="1">
    <location>
        <begin position="63"/>
        <end position="93"/>
    </location>
</feature>
<comment type="caution">
    <text evidence="2">The sequence shown here is derived from an EMBL/GenBank/DDBJ whole genome shotgun (WGS) entry which is preliminary data.</text>
</comment>
<evidence type="ECO:0008006" key="4">
    <source>
        <dbReference type="Google" id="ProtNLM"/>
    </source>
</evidence>
<dbReference type="InterPro" id="IPR045954">
    <property type="entry name" value="DUF6374"/>
</dbReference>
<dbReference type="Proteomes" id="UP000658127">
    <property type="component" value="Unassembled WGS sequence"/>
</dbReference>
<evidence type="ECO:0000313" key="3">
    <source>
        <dbReference type="Proteomes" id="UP000658127"/>
    </source>
</evidence>
<dbReference type="RefSeq" id="WP_189034554.1">
    <property type="nucleotide sequence ID" value="NZ_BMNE01000013.1"/>
</dbReference>
<dbReference type="Pfam" id="PF19901">
    <property type="entry name" value="DUF6374"/>
    <property type="match status" value="1"/>
</dbReference>
<proteinExistence type="predicted"/>
<keyword evidence="3" id="KW-1185">Reference proteome</keyword>
<gene>
    <name evidence="2" type="ORF">GCM10011610_67320</name>
</gene>
<reference evidence="3" key="1">
    <citation type="journal article" date="2019" name="Int. J. Syst. Evol. Microbiol.">
        <title>The Global Catalogue of Microorganisms (GCM) 10K type strain sequencing project: providing services to taxonomists for standard genome sequencing and annotation.</title>
        <authorList>
            <consortium name="The Broad Institute Genomics Platform"/>
            <consortium name="The Broad Institute Genome Sequencing Center for Infectious Disease"/>
            <person name="Wu L."/>
            <person name="Ma J."/>
        </authorList>
    </citation>
    <scope>NUCLEOTIDE SEQUENCE [LARGE SCALE GENOMIC DNA]</scope>
    <source>
        <strain evidence="3">CGMCC 4.7329</strain>
    </source>
</reference>
<sequence>MLDIPEMPRPAHRAAALATVRRQLDDSAAFGTTLTPDQFEQIAVRLTELLRGYAEADTRRYPRLRRPLRPRSPWTIHPREQARAPHDPEQPPL</sequence>
<evidence type="ECO:0000256" key="1">
    <source>
        <dbReference type="SAM" id="MobiDB-lite"/>
    </source>
</evidence>
<accession>A0ABQ2L349</accession>
<dbReference type="EMBL" id="BMNE01000013">
    <property type="protein sequence ID" value="GGN99414.1"/>
    <property type="molecule type" value="Genomic_DNA"/>
</dbReference>
<evidence type="ECO:0000313" key="2">
    <source>
        <dbReference type="EMBL" id="GGN99414.1"/>
    </source>
</evidence>
<organism evidence="2 3">
    <name type="scientific">Nocardia rhizosphaerihabitans</name>
    <dbReference type="NCBI Taxonomy" id="1691570"/>
    <lineage>
        <taxon>Bacteria</taxon>
        <taxon>Bacillati</taxon>
        <taxon>Actinomycetota</taxon>
        <taxon>Actinomycetes</taxon>
        <taxon>Mycobacteriales</taxon>
        <taxon>Nocardiaceae</taxon>
        <taxon>Nocardia</taxon>
    </lineage>
</organism>